<keyword evidence="2" id="KW-1185">Reference proteome</keyword>
<protein>
    <submittedName>
        <fullName evidence="1">Uncharacterized protein</fullName>
    </submittedName>
</protein>
<gene>
    <name evidence="1" type="ORF">ACFQZQ_01355</name>
</gene>
<evidence type="ECO:0000313" key="1">
    <source>
        <dbReference type="EMBL" id="MFD0737937.1"/>
    </source>
</evidence>
<dbReference type="EMBL" id="JBHTIH010000002">
    <property type="protein sequence ID" value="MFD0737937.1"/>
    <property type="molecule type" value="Genomic_DNA"/>
</dbReference>
<dbReference type="Proteomes" id="UP001597090">
    <property type="component" value="Unassembled WGS sequence"/>
</dbReference>
<reference evidence="2" key="1">
    <citation type="journal article" date="2019" name="Int. J. Syst. Evol. Microbiol.">
        <title>The Global Catalogue of Microorganisms (GCM) 10K type strain sequencing project: providing services to taxonomists for standard genome sequencing and annotation.</title>
        <authorList>
            <consortium name="The Broad Institute Genomics Platform"/>
            <consortium name="The Broad Institute Genome Sequencing Center for Infectious Disease"/>
            <person name="Wu L."/>
            <person name="Ma J."/>
        </authorList>
    </citation>
    <scope>NUCLEOTIDE SEQUENCE [LARGE SCALE GENOMIC DNA]</scope>
    <source>
        <strain evidence="2">CCUG 55491</strain>
    </source>
</reference>
<organism evidence="1 2">
    <name type="scientific">Lysobacter koreensis</name>
    <dbReference type="NCBI Taxonomy" id="266122"/>
    <lineage>
        <taxon>Bacteria</taxon>
        <taxon>Pseudomonadati</taxon>
        <taxon>Pseudomonadota</taxon>
        <taxon>Gammaproteobacteria</taxon>
        <taxon>Lysobacterales</taxon>
        <taxon>Lysobacteraceae</taxon>
        <taxon>Lysobacter</taxon>
    </lineage>
</organism>
<sequence length="172" mass="19807">MQYLRDFLKTAHNSASMQPDDSSWIDTADVPNKAGWYYISTNAPIELLARQELWQQEYPKRRSGHVTPVRNYDLAARSRRHCQALSTFWNTKHVYSGFAKNLRTRAREHTLPDPGTAALALGRYPELANYSWQFSYLTLEGFMPACPNPTFILRLGEQIWRAENGWPVLCAA</sequence>
<evidence type="ECO:0000313" key="2">
    <source>
        <dbReference type="Proteomes" id="UP001597090"/>
    </source>
</evidence>
<name>A0ABW2YHL0_9GAMM</name>
<dbReference type="RefSeq" id="WP_386810892.1">
    <property type="nucleotide sequence ID" value="NZ_JBHTIH010000002.1"/>
</dbReference>
<accession>A0ABW2YHL0</accession>
<proteinExistence type="predicted"/>
<comment type="caution">
    <text evidence="1">The sequence shown here is derived from an EMBL/GenBank/DDBJ whole genome shotgun (WGS) entry which is preliminary data.</text>
</comment>